<dbReference type="Proteomes" id="UP000612282">
    <property type="component" value="Unassembled WGS sequence"/>
</dbReference>
<name>A0ABQ3XR95_9ACTN</name>
<gene>
    <name evidence="5" type="ORF">Aco03nite_094350</name>
</gene>
<keyword evidence="3" id="KW-0949">S-adenosyl-L-methionine</keyword>
<dbReference type="PANTHER" id="PTHR43464:SF19">
    <property type="entry name" value="UBIQUINONE BIOSYNTHESIS O-METHYLTRANSFERASE, MITOCHONDRIAL"/>
    <property type="match status" value="1"/>
</dbReference>
<reference evidence="5 6" key="1">
    <citation type="submission" date="2021-01" db="EMBL/GenBank/DDBJ databases">
        <title>Whole genome shotgun sequence of Actinoplanes couchii NBRC 106145.</title>
        <authorList>
            <person name="Komaki H."/>
            <person name="Tamura T."/>
        </authorList>
    </citation>
    <scope>NUCLEOTIDE SEQUENCE [LARGE SCALE GENOMIC DNA]</scope>
    <source>
        <strain evidence="5 6">NBRC 106145</strain>
    </source>
</reference>
<organism evidence="5 6">
    <name type="scientific">Actinoplanes couchii</name>
    <dbReference type="NCBI Taxonomy" id="403638"/>
    <lineage>
        <taxon>Bacteria</taxon>
        <taxon>Bacillati</taxon>
        <taxon>Actinomycetota</taxon>
        <taxon>Actinomycetes</taxon>
        <taxon>Micromonosporales</taxon>
        <taxon>Micromonosporaceae</taxon>
        <taxon>Actinoplanes</taxon>
    </lineage>
</organism>
<dbReference type="InterPro" id="IPR013216">
    <property type="entry name" value="Methyltransf_11"/>
</dbReference>
<keyword evidence="1" id="KW-0489">Methyltransferase</keyword>
<accession>A0ABQ3XR95</accession>
<keyword evidence="6" id="KW-1185">Reference proteome</keyword>
<dbReference type="Gene3D" id="3.40.50.150">
    <property type="entry name" value="Vaccinia Virus protein VP39"/>
    <property type="match status" value="1"/>
</dbReference>
<evidence type="ECO:0000313" key="6">
    <source>
        <dbReference type="Proteomes" id="UP000612282"/>
    </source>
</evidence>
<evidence type="ECO:0000256" key="3">
    <source>
        <dbReference type="ARBA" id="ARBA00022691"/>
    </source>
</evidence>
<keyword evidence="2" id="KW-0808">Transferase</keyword>
<comment type="caution">
    <text evidence="5">The sequence shown here is derived from an EMBL/GenBank/DDBJ whole genome shotgun (WGS) entry which is preliminary data.</text>
</comment>
<dbReference type="Pfam" id="PF08241">
    <property type="entry name" value="Methyltransf_11"/>
    <property type="match status" value="1"/>
</dbReference>
<dbReference type="EMBL" id="BOMG01000118">
    <property type="protein sequence ID" value="GID61031.1"/>
    <property type="molecule type" value="Genomic_DNA"/>
</dbReference>
<evidence type="ECO:0000256" key="1">
    <source>
        <dbReference type="ARBA" id="ARBA00022603"/>
    </source>
</evidence>
<dbReference type="CDD" id="cd02440">
    <property type="entry name" value="AdoMet_MTases"/>
    <property type="match status" value="1"/>
</dbReference>
<dbReference type="SUPFAM" id="SSF53335">
    <property type="entry name" value="S-adenosyl-L-methionine-dependent methyltransferases"/>
    <property type="match status" value="1"/>
</dbReference>
<dbReference type="PANTHER" id="PTHR43464">
    <property type="entry name" value="METHYLTRANSFERASE"/>
    <property type="match status" value="1"/>
</dbReference>
<sequence length="269" mass="29362">MTDAVRAYYASFHRRELGRLETAEGRVEFALTTRLLDARLPTEGRVLDIGGGPGRYAAWLAGRGLRVTLADLSPNLLELAAEHLTETGTTGVDEIVQADVRDLSRWPDATFAATLALGPFYHLPDEADRRRAVDEIVRVTAPGGLVAIALIPRWILLRRTLSIPDERYRLADPEFVDALLTRGEFTNPIAGRFTGGYGADTAFDPPGLERILLASTHGFATGLESQLDELRIDDPTTHEATLDILTRTATDPALLGTAGHLLYLGRRPA</sequence>
<evidence type="ECO:0000259" key="4">
    <source>
        <dbReference type="Pfam" id="PF08241"/>
    </source>
</evidence>
<proteinExistence type="predicted"/>
<dbReference type="RefSeq" id="WP_203808605.1">
    <property type="nucleotide sequence ID" value="NZ_BAAAQE010000094.1"/>
</dbReference>
<dbReference type="InterPro" id="IPR029063">
    <property type="entry name" value="SAM-dependent_MTases_sf"/>
</dbReference>
<protein>
    <recommendedName>
        <fullName evidence="4">Methyltransferase type 11 domain-containing protein</fullName>
    </recommendedName>
</protein>
<evidence type="ECO:0000256" key="2">
    <source>
        <dbReference type="ARBA" id="ARBA00022679"/>
    </source>
</evidence>
<evidence type="ECO:0000313" key="5">
    <source>
        <dbReference type="EMBL" id="GID61031.1"/>
    </source>
</evidence>
<feature type="domain" description="Methyltransferase type 11" evidence="4">
    <location>
        <begin position="47"/>
        <end position="148"/>
    </location>
</feature>